<dbReference type="PROSITE" id="PS00108">
    <property type="entry name" value="PROTEIN_KINASE_ST"/>
    <property type="match status" value="1"/>
</dbReference>
<feature type="region of interest" description="Disordered" evidence="7">
    <location>
        <begin position="119"/>
        <end position="159"/>
    </location>
</feature>
<feature type="compositionally biased region" description="Pro residues" evidence="7">
    <location>
        <begin position="125"/>
        <end position="135"/>
    </location>
</feature>
<dbReference type="Proteomes" id="UP000016088">
    <property type="component" value="Unassembled WGS sequence"/>
</dbReference>
<organism evidence="9 10">
    <name type="scientific">Schizosaccharomyces octosporus (strain yFS286)</name>
    <name type="common">Fission yeast</name>
    <name type="synonym">Octosporomyces octosporus</name>
    <dbReference type="NCBI Taxonomy" id="483514"/>
    <lineage>
        <taxon>Eukaryota</taxon>
        <taxon>Fungi</taxon>
        <taxon>Dikarya</taxon>
        <taxon>Ascomycota</taxon>
        <taxon>Taphrinomycotina</taxon>
        <taxon>Schizosaccharomycetes</taxon>
        <taxon>Schizosaccharomycetales</taxon>
        <taxon>Schizosaccharomycetaceae</taxon>
        <taxon>Schizosaccharomyces</taxon>
    </lineage>
</organism>
<evidence type="ECO:0000256" key="6">
    <source>
        <dbReference type="PROSITE-ProRule" id="PRU10141"/>
    </source>
</evidence>
<accession>S9R892</accession>
<feature type="domain" description="Protein kinase" evidence="8">
    <location>
        <begin position="375"/>
        <end position="696"/>
    </location>
</feature>
<dbReference type="PROSITE" id="PS00107">
    <property type="entry name" value="PROTEIN_KINASE_ATP"/>
    <property type="match status" value="1"/>
</dbReference>
<feature type="compositionally biased region" description="Pro residues" evidence="7">
    <location>
        <begin position="312"/>
        <end position="321"/>
    </location>
</feature>
<feature type="compositionally biased region" description="Polar residues" evidence="7">
    <location>
        <begin position="237"/>
        <end position="247"/>
    </location>
</feature>
<dbReference type="AlphaFoldDB" id="S9R892"/>
<feature type="compositionally biased region" description="Polar residues" evidence="7">
    <location>
        <begin position="79"/>
        <end position="95"/>
    </location>
</feature>
<dbReference type="PROSITE" id="PS50011">
    <property type="entry name" value="PROTEIN_KINASE_DOM"/>
    <property type="match status" value="1"/>
</dbReference>
<dbReference type="RefSeq" id="XP_013017869.1">
    <property type="nucleotide sequence ID" value="XM_013162415.1"/>
</dbReference>
<proteinExistence type="predicted"/>
<dbReference type="CDD" id="cd14134">
    <property type="entry name" value="PKc_CLK"/>
    <property type="match status" value="1"/>
</dbReference>
<dbReference type="InterPro" id="IPR008271">
    <property type="entry name" value="Ser/Thr_kinase_AS"/>
</dbReference>
<dbReference type="Gene3D" id="3.30.200.20">
    <property type="entry name" value="Phosphorylase Kinase, domain 1"/>
    <property type="match status" value="1"/>
</dbReference>
<dbReference type="OrthoDB" id="283111at2759"/>
<evidence type="ECO:0000256" key="1">
    <source>
        <dbReference type="ARBA" id="ARBA00022527"/>
    </source>
</evidence>
<dbReference type="Gene3D" id="1.10.510.10">
    <property type="entry name" value="Transferase(Phosphotransferase) domain 1"/>
    <property type="match status" value="1"/>
</dbReference>
<dbReference type="SMART" id="SM00220">
    <property type="entry name" value="S_TKc"/>
    <property type="match status" value="1"/>
</dbReference>
<dbReference type="GO" id="GO:0000122">
    <property type="term" value="P:negative regulation of transcription by RNA polymerase II"/>
    <property type="evidence" value="ECO:0007669"/>
    <property type="project" value="EnsemblFungi"/>
</dbReference>
<dbReference type="OMA" id="KHICIVT"/>
<reference evidence="9 10" key="1">
    <citation type="journal article" date="2011" name="Science">
        <title>Comparative functional genomics of the fission yeasts.</title>
        <authorList>
            <person name="Rhind N."/>
            <person name="Chen Z."/>
            <person name="Yassour M."/>
            <person name="Thompson D.A."/>
            <person name="Haas B.J."/>
            <person name="Habib N."/>
            <person name="Wapinski I."/>
            <person name="Roy S."/>
            <person name="Lin M.F."/>
            <person name="Heiman D.I."/>
            <person name="Young S.K."/>
            <person name="Furuya K."/>
            <person name="Guo Y."/>
            <person name="Pidoux A."/>
            <person name="Chen H.M."/>
            <person name="Robbertse B."/>
            <person name="Goldberg J.M."/>
            <person name="Aoki K."/>
            <person name="Bayne E.H."/>
            <person name="Berlin A.M."/>
            <person name="Desjardins C.A."/>
            <person name="Dobbs E."/>
            <person name="Dukaj L."/>
            <person name="Fan L."/>
            <person name="FitzGerald M.G."/>
            <person name="French C."/>
            <person name="Gujja S."/>
            <person name="Hansen K."/>
            <person name="Keifenheim D."/>
            <person name="Levin J.Z."/>
            <person name="Mosher R.A."/>
            <person name="Mueller C.A."/>
            <person name="Pfiffner J."/>
            <person name="Priest M."/>
            <person name="Russ C."/>
            <person name="Smialowska A."/>
            <person name="Swoboda P."/>
            <person name="Sykes S.M."/>
            <person name="Vaughn M."/>
            <person name="Vengrova S."/>
            <person name="Yoder R."/>
            <person name="Zeng Q."/>
            <person name="Allshire R."/>
            <person name="Baulcombe D."/>
            <person name="Birren B.W."/>
            <person name="Brown W."/>
            <person name="Ekwall K."/>
            <person name="Kellis M."/>
            <person name="Leatherwood J."/>
            <person name="Levin H."/>
            <person name="Margalit H."/>
            <person name="Martienssen R."/>
            <person name="Nieduszynski C.A."/>
            <person name="Spatafora J.W."/>
            <person name="Friedman N."/>
            <person name="Dalgaard J.Z."/>
            <person name="Baumann P."/>
            <person name="Niki H."/>
            <person name="Regev A."/>
            <person name="Nusbaum C."/>
        </authorList>
    </citation>
    <scope>NUCLEOTIDE SEQUENCE [LARGE SCALE GENOMIC DNA]</scope>
    <source>
        <strain evidence="10">yFS286</strain>
    </source>
</reference>
<feature type="region of interest" description="Disordered" evidence="7">
    <location>
        <begin position="237"/>
        <end position="259"/>
    </location>
</feature>
<evidence type="ECO:0000313" key="10">
    <source>
        <dbReference type="Proteomes" id="UP000016088"/>
    </source>
</evidence>
<dbReference type="PANTHER" id="PTHR45646">
    <property type="entry name" value="SERINE/THREONINE-PROTEIN KINASE DOA-RELATED"/>
    <property type="match status" value="1"/>
</dbReference>
<keyword evidence="1" id="KW-0723">Serine/threonine-protein kinase</keyword>
<dbReference type="InterPro" id="IPR011009">
    <property type="entry name" value="Kinase-like_dom_sf"/>
</dbReference>
<keyword evidence="4 9" id="KW-0418">Kinase</keyword>
<dbReference type="GO" id="GO:0048026">
    <property type="term" value="P:positive regulation of mRNA splicing, via spliceosome"/>
    <property type="evidence" value="ECO:0007669"/>
    <property type="project" value="EnsemblFungi"/>
</dbReference>
<feature type="compositionally biased region" description="Polar residues" evidence="7">
    <location>
        <begin position="295"/>
        <end position="307"/>
    </location>
</feature>
<dbReference type="GO" id="GO:2000134">
    <property type="term" value="P:negative regulation of G1/S transition of mitotic cell cycle"/>
    <property type="evidence" value="ECO:0007669"/>
    <property type="project" value="EnsemblFungi"/>
</dbReference>
<keyword evidence="3 6" id="KW-0547">Nucleotide-binding</keyword>
<feature type="region of interest" description="Disordered" evidence="7">
    <location>
        <begin position="295"/>
        <end position="335"/>
    </location>
</feature>
<sequence length="704" mass="78936">MNAYKRRRNQAPDWQSYYKNGVPQEVIVIEDSASPRLSPAMPTYSSHPIQRCFAPAAPPSIPSPSMHAPFMQPYPYQNHPPSDSQSSRPLSNASSQFSHPYNPWLDYNAAALPHPYVTATQPIQTHPPPPPPPAPSSTYLISSSNPMPSYPHPPSPYVQLPNMPLRPPAQHQVPPAPPSVNQPFPVSPSQTVLPRISLNSSNASYPKMQLPPVQRHNKGNHYDSPASYPSFFPPNVSPHQKNSQILPTNPVPQKPKEQVNYSTIPNSASTAQAAVPLSPTLAVWLPMTQTNFQAPPTYTYQPSSITNDPIVVPDPPPPAKAPQPKKRKRNTNSTKKVNCVNVPLVADKLSLNSSVYDDDDGHYKVIPNTNFAERYTVIRLLGHGTFGKVIQCYDQVQGKHVAIKVTRAIPKYREASLIELRVLQTIAQNDPTNENKCIELKDYFDYRKHICIVTDLFGWSVFDFLKNNNYIPFSLLHIQSLAHQLFKSVAFLHEIGLVHTDLKPENVLLVSNASKNVRLPYRNYSQKILNNTEIRLIDFGSATFEDEYHSSVVSTRHYRAPEIILGVGWSYPCDIWSLGCIIVELFTGQALFQTHEDNEHLAMMEKVIGPFNYDSISRAGRSTQRFFRTNGSVKYPMSNTPKKSIAYVESLQSLDQLFSCTTSSGVALLLDLLRKIFVYDPAKRITAKEALWHPFFSNALSSNF</sequence>
<keyword evidence="10" id="KW-1185">Reference proteome</keyword>
<dbReference type="GO" id="GO:0005524">
    <property type="term" value="F:ATP binding"/>
    <property type="evidence" value="ECO:0007669"/>
    <property type="project" value="UniProtKB-UniRule"/>
</dbReference>
<dbReference type="GO" id="GO:0000920">
    <property type="term" value="P:septum digestion after cytokinesis"/>
    <property type="evidence" value="ECO:0007669"/>
    <property type="project" value="EnsemblFungi"/>
</dbReference>
<evidence type="ECO:0000256" key="5">
    <source>
        <dbReference type="ARBA" id="ARBA00022840"/>
    </source>
</evidence>
<evidence type="ECO:0000256" key="2">
    <source>
        <dbReference type="ARBA" id="ARBA00022679"/>
    </source>
</evidence>
<dbReference type="GeneID" id="25033945"/>
<dbReference type="VEuPathDB" id="FungiDB:SOCG_06169"/>
<name>S9R892_SCHOY</name>
<dbReference type="InterPro" id="IPR000719">
    <property type="entry name" value="Prot_kinase_dom"/>
</dbReference>
<evidence type="ECO:0000313" key="9">
    <source>
        <dbReference type="EMBL" id="EPX74440.1"/>
    </source>
</evidence>
<dbReference type="EMBL" id="KE503206">
    <property type="protein sequence ID" value="EPX74440.1"/>
    <property type="molecule type" value="Genomic_DNA"/>
</dbReference>
<keyword evidence="5 6" id="KW-0067">ATP-binding</keyword>
<dbReference type="GO" id="GO:0004674">
    <property type="term" value="F:protein serine/threonine kinase activity"/>
    <property type="evidence" value="ECO:0007669"/>
    <property type="project" value="UniProtKB-KW"/>
</dbReference>
<keyword evidence="2" id="KW-0808">Transferase</keyword>
<dbReference type="HOGENOM" id="CLU_000288_5_7_1"/>
<protein>
    <submittedName>
        <fullName evidence="9">CMGC/CLK protein kinase Lkh1</fullName>
    </submittedName>
</protein>
<evidence type="ECO:0000259" key="8">
    <source>
        <dbReference type="PROSITE" id="PS50011"/>
    </source>
</evidence>
<dbReference type="InterPro" id="IPR051175">
    <property type="entry name" value="CLK_kinases"/>
</dbReference>
<dbReference type="SUPFAM" id="SSF56112">
    <property type="entry name" value="Protein kinase-like (PK-like)"/>
    <property type="match status" value="1"/>
</dbReference>
<dbReference type="eggNOG" id="KOG0671">
    <property type="taxonomic scope" value="Eukaryota"/>
</dbReference>
<dbReference type="InterPro" id="IPR017441">
    <property type="entry name" value="Protein_kinase_ATP_BS"/>
</dbReference>
<dbReference type="Pfam" id="PF00069">
    <property type="entry name" value="Pkinase"/>
    <property type="match status" value="1"/>
</dbReference>
<evidence type="ECO:0000256" key="7">
    <source>
        <dbReference type="SAM" id="MobiDB-lite"/>
    </source>
</evidence>
<dbReference type="GO" id="GO:0005634">
    <property type="term" value="C:nucleus"/>
    <property type="evidence" value="ECO:0007669"/>
    <property type="project" value="EnsemblFungi"/>
</dbReference>
<gene>
    <name evidence="9" type="ORF">SOCG_06169</name>
</gene>
<evidence type="ECO:0000256" key="4">
    <source>
        <dbReference type="ARBA" id="ARBA00022777"/>
    </source>
</evidence>
<feature type="region of interest" description="Disordered" evidence="7">
    <location>
        <begin position="64"/>
        <end position="95"/>
    </location>
</feature>
<dbReference type="PANTHER" id="PTHR45646:SF11">
    <property type="entry name" value="SERINE_THREONINE-PROTEIN KINASE DOA"/>
    <property type="match status" value="1"/>
</dbReference>
<evidence type="ECO:0000256" key="3">
    <source>
        <dbReference type="ARBA" id="ARBA00022741"/>
    </source>
</evidence>
<dbReference type="GO" id="GO:0034599">
    <property type="term" value="P:cellular response to oxidative stress"/>
    <property type="evidence" value="ECO:0007669"/>
    <property type="project" value="EnsemblFungi"/>
</dbReference>
<feature type="binding site" evidence="6">
    <location>
        <position position="404"/>
    </location>
    <ligand>
        <name>ATP</name>
        <dbReference type="ChEBI" id="CHEBI:30616"/>
    </ligand>
</feature>